<dbReference type="Pfam" id="PF00270">
    <property type="entry name" value="DEAD"/>
    <property type="match status" value="1"/>
</dbReference>
<dbReference type="InterPro" id="IPR052431">
    <property type="entry name" value="SKI2_subfamily_helicases"/>
</dbReference>
<evidence type="ECO:0000256" key="2">
    <source>
        <dbReference type="ARBA" id="ARBA00022801"/>
    </source>
</evidence>
<protein>
    <recommendedName>
        <fullName evidence="9">Helicase ATP-binding domain-containing protein</fullName>
    </recommendedName>
</protein>
<dbReference type="Gene3D" id="3.40.50.300">
    <property type="entry name" value="P-loop containing nucleotide triphosphate hydrolases"/>
    <property type="match status" value="2"/>
</dbReference>
<keyword evidence="1" id="KW-0547">Nucleotide-binding</keyword>
<evidence type="ECO:0000256" key="1">
    <source>
        <dbReference type="ARBA" id="ARBA00022741"/>
    </source>
</evidence>
<evidence type="ECO:0000313" key="8">
    <source>
        <dbReference type="Proteomes" id="UP000039324"/>
    </source>
</evidence>
<dbReference type="PROSITE" id="PS51192">
    <property type="entry name" value="HELICASE_ATP_BIND_1"/>
    <property type="match status" value="1"/>
</dbReference>
<accession>A0A0G4IUL0</accession>
<dbReference type="GO" id="GO:0004386">
    <property type="term" value="F:helicase activity"/>
    <property type="evidence" value="ECO:0007669"/>
    <property type="project" value="UniProtKB-KW"/>
</dbReference>
<dbReference type="OMA" id="HTENEYA"/>
<keyword evidence="4" id="KW-0067">ATP-binding</keyword>
<name>A0A0G4IUL0_PLABS</name>
<dbReference type="Pfam" id="PF00271">
    <property type="entry name" value="Helicase_C"/>
    <property type="match status" value="1"/>
</dbReference>
<dbReference type="SMART" id="SM00490">
    <property type="entry name" value="HELICc"/>
    <property type="match status" value="1"/>
</dbReference>
<feature type="domain" description="Helicase ATP-binding" evidence="5">
    <location>
        <begin position="166"/>
        <end position="335"/>
    </location>
</feature>
<keyword evidence="8" id="KW-1185">Reference proteome</keyword>
<dbReference type="InterPro" id="IPR014001">
    <property type="entry name" value="Helicase_ATP-bd"/>
</dbReference>
<sequence>MAQAERSTCDEGIAFIESKLTSIDDMGLQFPTVAAKAYLFLCGKWAEAFRNAKRDRVGPTAENAAALGLFCAVRDVERMYGSVLTAEQLGILVKYLCDIGLSSLGVKLCHKYKLPASSSSAQRESSFGSAERFQLNLAGYRMVRDVQSKVDPRVSFIPDRWQVDMIDAVDARSSLLVVAPTSSGKTFVSYYCMEKVLSNNRASAGRSLERVVFVMPTRALVNQTVADIYKRYGQRFAVLTEVQDDVTSYTAEILITVPQCLQQRLLSNAQADMAWVQSLRYAIFDEVHMIVDCTTGSVWERAIALVPCPVICLSATVGNVSALHQWLQKVQDRKSMPLQFVQYSERWNDHHYQVYVPADAPRTAPGQSFKPDDPQWTLGSSIGARNAVSCPDRLVDLHPVGLWATQTARTVIERHGSLSGQTKLSPSEALTLYDTLYELTPTSERKAFAHEFSPETYFRGEFFISQGSARRWAQLLVDVANRPQYATKVADKLLSPVVSGLSVVDRVIRSDSFDFAAANFFDAILELDRTDKLPVIAFCLDRQRCSDLVIATIQRLIELTPAPKQRFTEAERAKAKKDLIKMKEKLDKKKSKEGDEQLQEQIGALESALFTEAPVDRRYVFGGVVRSSQDAEYWLNRIRRRHDWSSDPTKQLLMKGLELGIGVHHGGMDKRYRDAVEALFRMGHVRVCVATTTLSVGINMPCRTVMLVGDNQLNPLIFRQVGIFRTLVCNAPGLKPSLQMIGRAGRRGYDYVGNVLFLGISPNRIASLACHQLTAVYKNVSVNSTVTASLAGLVASAQYEKDVRLAAQRTAILLDCPLGGAVDVVQQVFLKSIAFLVRHRLLRPDDGKLRWTRWSALQAALTAEREPGNVALCDLICSGVLSGIADAAGSAEKAATALLPVLAHLFHRRNLSEFCAPGIKEMTLDQLPDAVSLVLKQLEVDAIAGAVQFFQRLPGKPACLPFSRMTWPGPAPESVRCPFNALSGADPGAFASAGDFHRNIAPALVDYIKTIPLLSDLDRPASNYAVAFFKNDTTYTNLLKATGMSDQTMWNSLREWNTTLQCIASVVSVPGDKSLLARGLAVLSAQFNDLFTNIGSL</sequence>
<dbReference type="GO" id="GO:0005737">
    <property type="term" value="C:cytoplasm"/>
    <property type="evidence" value="ECO:0007669"/>
    <property type="project" value="TreeGrafter"/>
</dbReference>
<evidence type="ECO:0000313" key="7">
    <source>
        <dbReference type="EMBL" id="CEO98819.1"/>
    </source>
</evidence>
<feature type="domain" description="Helicase C-terminal" evidence="6">
    <location>
        <begin position="597"/>
        <end position="804"/>
    </location>
</feature>
<dbReference type="InterPro" id="IPR001650">
    <property type="entry name" value="Helicase_C-like"/>
</dbReference>
<dbReference type="InterPro" id="IPR027417">
    <property type="entry name" value="P-loop_NTPase"/>
</dbReference>
<dbReference type="STRING" id="37360.A0A0G4IUL0"/>
<evidence type="ECO:0000256" key="3">
    <source>
        <dbReference type="ARBA" id="ARBA00022806"/>
    </source>
</evidence>
<dbReference type="PANTHER" id="PTHR44533:SF4">
    <property type="entry name" value="DEAD_H RNA HELICASE, PUTATIVE-RELATED"/>
    <property type="match status" value="1"/>
</dbReference>
<gene>
    <name evidence="7" type="ORF">PBRA_006933</name>
</gene>
<dbReference type="Proteomes" id="UP000039324">
    <property type="component" value="Unassembled WGS sequence"/>
</dbReference>
<dbReference type="PROSITE" id="PS51194">
    <property type="entry name" value="HELICASE_CTER"/>
    <property type="match status" value="1"/>
</dbReference>
<proteinExistence type="predicted"/>
<evidence type="ECO:0000256" key="4">
    <source>
        <dbReference type="ARBA" id="ARBA00022840"/>
    </source>
</evidence>
<dbReference type="PANTHER" id="PTHR44533">
    <property type="entry name" value="DEAD/H RNA HELICASE, PUTATIVE-RELATED"/>
    <property type="match status" value="1"/>
</dbReference>
<dbReference type="InterPro" id="IPR011545">
    <property type="entry name" value="DEAD/DEAH_box_helicase_dom"/>
</dbReference>
<keyword evidence="3" id="KW-0347">Helicase</keyword>
<dbReference type="EMBL" id="CDSF01000087">
    <property type="protein sequence ID" value="CEO98819.1"/>
    <property type="molecule type" value="Genomic_DNA"/>
</dbReference>
<dbReference type="SMART" id="SM00487">
    <property type="entry name" value="DEXDc"/>
    <property type="match status" value="1"/>
</dbReference>
<dbReference type="GO" id="GO:0003676">
    <property type="term" value="F:nucleic acid binding"/>
    <property type="evidence" value="ECO:0007669"/>
    <property type="project" value="InterPro"/>
</dbReference>
<keyword evidence="2" id="KW-0378">Hydrolase</keyword>
<evidence type="ECO:0000259" key="5">
    <source>
        <dbReference type="PROSITE" id="PS51192"/>
    </source>
</evidence>
<dbReference type="AlphaFoldDB" id="A0A0G4IUL0"/>
<dbReference type="GO" id="GO:0016787">
    <property type="term" value="F:hydrolase activity"/>
    <property type="evidence" value="ECO:0007669"/>
    <property type="project" value="UniProtKB-KW"/>
</dbReference>
<reference evidence="7 8" key="1">
    <citation type="submission" date="2015-02" db="EMBL/GenBank/DDBJ databases">
        <authorList>
            <person name="Chooi Y.-H."/>
        </authorList>
    </citation>
    <scope>NUCLEOTIDE SEQUENCE [LARGE SCALE GENOMIC DNA]</scope>
    <source>
        <strain evidence="7">E3</strain>
    </source>
</reference>
<evidence type="ECO:0008006" key="9">
    <source>
        <dbReference type="Google" id="ProtNLM"/>
    </source>
</evidence>
<organism evidence="7 8">
    <name type="scientific">Plasmodiophora brassicae</name>
    <name type="common">Clubroot disease agent</name>
    <dbReference type="NCBI Taxonomy" id="37360"/>
    <lineage>
        <taxon>Eukaryota</taxon>
        <taxon>Sar</taxon>
        <taxon>Rhizaria</taxon>
        <taxon>Endomyxa</taxon>
        <taxon>Phytomyxea</taxon>
        <taxon>Plasmodiophorida</taxon>
        <taxon>Plasmodiophoridae</taxon>
        <taxon>Plasmodiophora</taxon>
    </lineage>
</organism>
<dbReference type="SUPFAM" id="SSF52540">
    <property type="entry name" value="P-loop containing nucleoside triphosphate hydrolases"/>
    <property type="match status" value="1"/>
</dbReference>
<dbReference type="OrthoDB" id="2320933at2759"/>
<dbReference type="GO" id="GO:0005524">
    <property type="term" value="F:ATP binding"/>
    <property type="evidence" value="ECO:0007669"/>
    <property type="project" value="UniProtKB-KW"/>
</dbReference>
<evidence type="ECO:0000259" key="6">
    <source>
        <dbReference type="PROSITE" id="PS51194"/>
    </source>
</evidence>